<dbReference type="PANTHER" id="PTHR43046:SF14">
    <property type="entry name" value="MUTT_NUDIX FAMILY PROTEIN"/>
    <property type="match status" value="1"/>
</dbReference>
<dbReference type="PROSITE" id="PS00893">
    <property type="entry name" value="NUDIX_BOX"/>
    <property type="match status" value="1"/>
</dbReference>
<proteinExistence type="inferred from homology"/>
<dbReference type="InterPro" id="IPR015797">
    <property type="entry name" value="NUDIX_hydrolase-like_dom_sf"/>
</dbReference>
<keyword evidence="3 4" id="KW-0378">Hydrolase</keyword>
<dbReference type="Pfam" id="PF00293">
    <property type="entry name" value="NUDIX"/>
    <property type="match status" value="1"/>
</dbReference>
<dbReference type="InterPro" id="IPR020084">
    <property type="entry name" value="NUDIX_hydrolase_CS"/>
</dbReference>
<dbReference type="AlphaFoldDB" id="D3Q4W3"/>
<evidence type="ECO:0000256" key="2">
    <source>
        <dbReference type="ARBA" id="ARBA00005582"/>
    </source>
</evidence>
<sequence>MSSMNFRHAVRAIILDERDRVLLCRFVVPDPPGTMTVWVAPGGGVDPGETRQQALRRELMEEVGLALETDPPLVWNQKTAGPEYTPGYDGTINDYYLVRASAFDPRGTFTDEQLAAENIAGWRWWPLGDIVEHDGADLFSPRDLATPLAALIADGVPARPVSLGL</sequence>
<dbReference type="InterPro" id="IPR020476">
    <property type="entry name" value="Nudix_hydrolase"/>
</dbReference>
<gene>
    <name evidence="6" type="ordered locus">Snas_2460</name>
</gene>
<dbReference type="STRING" id="446470.Snas_2460"/>
<organism evidence="6 7">
    <name type="scientific">Stackebrandtia nassauensis (strain DSM 44728 / CIP 108903 / NRRL B-16338 / NBRC 102104 / LLR-40K-21)</name>
    <dbReference type="NCBI Taxonomy" id="446470"/>
    <lineage>
        <taxon>Bacteria</taxon>
        <taxon>Bacillati</taxon>
        <taxon>Actinomycetota</taxon>
        <taxon>Actinomycetes</taxon>
        <taxon>Glycomycetales</taxon>
        <taxon>Glycomycetaceae</taxon>
        <taxon>Stackebrandtia</taxon>
    </lineage>
</organism>
<evidence type="ECO:0000259" key="5">
    <source>
        <dbReference type="PROSITE" id="PS51462"/>
    </source>
</evidence>
<dbReference type="GO" id="GO:0016787">
    <property type="term" value="F:hydrolase activity"/>
    <property type="evidence" value="ECO:0007669"/>
    <property type="project" value="UniProtKB-KW"/>
</dbReference>
<evidence type="ECO:0000313" key="7">
    <source>
        <dbReference type="Proteomes" id="UP000000844"/>
    </source>
</evidence>
<evidence type="ECO:0000256" key="4">
    <source>
        <dbReference type="RuleBase" id="RU003476"/>
    </source>
</evidence>
<feature type="domain" description="Nudix hydrolase" evidence="5">
    <location>
        <begin position="5"/>
        <end position="151"/>
    </location>
</feature>
<name>D3Q4W3_STANL</name>
<keyword evidence="7" id="KW-1185">Reference proteome</keyword>
<dbReference type="SUPFAM" id="SSF55811">
    <property type="entry name" value="Nudix"/>
    <property type="match status" value="1"/>
</dbReference>
<dbReference type="HOGENOM" id="CLU_100874_1_0_11"/>
<evidence type="ECO:0000256" key="3">
    <source>
        <dbReference type="ARBA" id="ARBA00022801"/>
    </source>
</evidence>
<comment type="similarity">
    <text evidence="2 4">Belongs to the Nudix hydrolase family.</text>
</comment>
<dbReference type="RefSeq" id="WP_013017714.1">
    <property type="nucleotide sequence ID" value="NC_013947.1"/>
</dbReference>
<dbReference type="PRINTS" id="PR00502">
    <property type="entry name" value="NUDIXFAMILY"/>
</dbReference>
<dbReference type="EMBL" id="CP001778">
    <property type="protein sequence ID" value="ADD42143.1"/>
    <property type="molecule type" value="Genomic_DNA"/>
</dbReference>
<dbReference type="CDD" id="cd04685">
    <property type="entry name" value="NUDIX_Hydrolase"/>
    <property type="match status" value="1"/>
</dbReference>
<dbReference type="KEGG" id="sna:Snas_2460"/>
<evidence type="ECO:0000256" key="1">
    <source>
        <dbReference type="ARBA" id="ARBA00001946"/>
    </source>
</evidence>
<comment type="cofactor">
    <cofactor evidence="1">
        <name>Mg(2+)</name>
        <dbReference type="ChEBI" id="CHEBI:18420"/>
    </cofactor>
</comment>
<dbReference type="Proteomes" id="UP000000844">
    <property type="component" value="Chromosome"/>
</dbReference>
<dbReference type="Gene3D" id="3.90.79.10">
    <property type="entry name" value="Nucleoside Triphosphate Pyrophosphohydrolase"/>
    <property type="match status" value="1"/>
</dbReference>
<dbReference type="PANTHER" id="PTHR43046">
    <property type="entry name" value="GDP-MANNOSE MANNOSYL HYDROLASE"/>
    <property type="match status" value="1"/>
</dbReference>
<evidence type="ECO:0000313" key="6">
    <source>
        <dbReference type="EMBL" id="ADD42143.1"/>
    </source>
</evidence>
<accession>D3Q4W3</accession>
<dbReference type="OrthoDB" id="4458448at2"/>
<dbReference type="InterPro" id="IPR000086">
    <property type="entry name" value="NUDIX_hydrolase_dom"/>
</dbReference>
<reference evidence="6 7" key="1">
    <citation type="journal article" date="2009" name="Stand. Genomic Sci.">
        <title>Complete genome sequence of Stackebrandtia nassauensis type strain (LLR-40K-21).</title>
        <authorList>
            <person name="Munk C."/>
            <person name="Lapidus A."/>
            <person name="Copeland A."/>
            <person name="Jando M."/>
            <person name="Mayilraj S."/>
            <person name="Glavina Del Rio T."/>
            <person name="Nolan M."/>
            <person name="Chen F."/>
            <person name="Lucas S."/>
            <person name="Tice H."/>
            <person name="Cheng J.F."/>
            <person name="Han C."/>
            <person name="Detter J.C."/>
            <person name="Bruce D."/>
            <person name="Goodwin L."/>
            <person name="Chain P."/>
            <person name="Pitluck S."/>
            <person name="Goker M."/>
            <person name="Ovchinikova G."/>
            <person name="Pati A."/>
            <person name="Ivanova N."/>
            <person name="Mavromatis K."/>
            <person name="Chen A."/>
            <person name="Palaniappan K."/>
            <person name="Land M."/>
            <person name="Hauser L."/>
            <person name="Chang Y.J."/>
            <person name="Jeffries C.D."/>
            <person name="Bristow J."/>
            <person name="Eisen J.A."/>
            <person name="Markowitz V."/>
            <person name="Hugenholtz P."/>
            <person name="Kyrpides N.C."/>
            <person name="Klenk H.P."/>
        </authorList>
    </citation>
    <scope>NUCLEOTIDE SEQUENCE [LARGE SCALE GENOMIC DNA]</scope>
    <source>
        <strain evidence="7">DSM 44728 / CIP 108903 / NRRL B-16338 / NBRC 102104 / LLR-40K-21</strain>
    </source>
</reference>
<dbReference type="PROSITE" id="PS51462">
    <property type="entry name" value="NUDIX"/>
    <property type="match status" value="1"/>
</dbReference>
<dbReference type="eggNOG" id="COG0494">
    <property type="taxonomic scope" value="Bacteria"/>
</dbReference>
<protein>
    <submittedName>
        <fullName evidence="6">NUDIX hydrolase</fullName>
    </submittedName>
</protein>